<dbReference type="RefSeq" id="WP_013547182.1">
    <property type="nucleotide sequence ID" value="NC_014933.1"/>
</dbReference>
<keyword evidence="4" id="KW-1185">Reference proteome</keyword>
<dbReference type="HOGENOM" id="CLU_035488_0_0_10"/>
<dbReference type="Proteomes" id="UP000008630">
    <property type="component" value="Chromosome"/>
</dbReference>
<dbReference type="AlphaFoldDB" id="E6SWB3"/>
<dbReference type="Gene3D" id="3.40.50.11550">
    <property type="match status" value="1"/>
</dbReference>
<sequence length="298" mass="34187">MKQQIIKQLLCTACLCCMLPIAVSSQETTKPAYTLFDSEGKEITYGKLIKELSNYDVVFLGEMHNCPITHWLEFEITRSLYHIHHDKLTLGAEMLESDNQLILDEYMNGRITSERFEAEARLWHNYNTDYEPLVSFAKEHSIPFIATNVPRRYANSVKNWGFGILDSISEKAKSYIAPLPIPFHYNEKNSETAFGIMNMMGGKSKADSRRFAEAQAIKDATMGWFIAQNMRHKFLHVNGSYHTEQREGIIPYLLNYRPGTSIATVVFVRQETVSALSEENIGRADFYVCVPEDMVHSY</sequence>
<proteinExistence type="predicted"/>
<dbReference type="EMBL" id="CP002352">
    <property type="protein sequence ID" value="ADV43588.1"/>
    <property type="molecule type" value="Genomic_DNA"/>
</dbReference>
<evidence type="ECO:0000256" key="1">
    <source>
        <dbReference type="SAM" id="SignalP"/>
    </source>
</evidence>
<evidence type="ECO:0000259" key="2">
    <source>
        <dbReference type="Pfam" id="PF04187"/>
    </source>
</evidence>
<dbReference type="CDD" id="cd14727">
    <property type="entry name" value="ChanN-like"/>
    <property type="match status" value="1"/>
</dbReference>
<dbReference type="PATRIC" id="fig|693979.3.peg.1676"/>
<dbReference type="eggNOG" id="COG3016">
    <property type="taxonomic scope" value="Bacteria"/>
</dbReference>
<reference key="1">
    <citation type="submission" date="2010-11" db="EMBL/GenBank/DDBJ databases">
        <title>The complete genome of Bacteroides helcogenes P 36-108.</title>
        <authorList>
            <consortium name="US DOE Joint Genome Institute (JGI-PGF)"/>
            <person name="Lucas S."/>
            <person name="Copeland A."/>
            <person name="Lapidus A."/>
            <person name="Bruce D."/>
            <person name="Goodwin L."/>
            <person name="Pitluck S."/>
            <person name="Kyrpides N."/>
            <person name="Mavromatis K."/>
            <person name="Ivanova N."/>
            <person name="Zeytun A."/>
            <person name="Brettin T."/>
            <person name="Detter J.C."/>
            <person name="Tapia R."/>
            <person name="Han C."/>
            <person name="Land M."/>
            <person name="Hauser L."/>
            <person name="Markowitz V."/>
            <person name="Cheng J.-F."/>
            <person name="Hugenholtz P."/>
            <person name="Woyke T."/>
            <person name="Wu D."/>
            <person name="Gronow S."/>
            <person name="Wellnitz S."/>
            <person name="Brambilla E."/>
            <person name="Klenk H.-P."/>
            <person name="Eisen J.A."/>
        </authorList>
    </citation>
    <scope>NUCLEOTIDE SEQUENCE</scope>
    <source>
        <strain>P 36-108</strain>
    </source>
</reference>
<dbReference type="OrthoDB" id="1680202at2"/>
<dbReference type="InterPro" id="IPR007314">
    <property type="entry name" value="Cofac_haem-bd_dom"/>
</dbReference>
<dbReference type="SUPFAM" id="SSF159501">
    <property type="entry name" value="EreA/ChaN-like"/>
    <property type="match status" value="1"/>
</dbReference>
<organism evidence="3 4">
    <name type="scientific">Bacteroides helcogenes (strain ATCC 35417 / DSM 20613 / JCM 6297 / CCUG 15421 / P 36-108)</name>
    <dbReference type="NCBI Taxonomy" id="693979"/>
    <lineage>
        <taxon>Bacteria</taxon>
        <taxon>Pseudomonadati</taxon>
        <taxon>Bacteroidota</taxon>
        <taxon>Bacteroidia</taxon>
        <taxon>Bacteroidales</taxon>
        <taxon>Bacteroidaceae</taxon>
        <taxon>Bacteroides</taxon>
    </lineage>
</organism>
<protein>
    <recommendedName>
        <fullName evidence="2">Haem-binding uptake Tiki superfamily ChaN domain-containing protein</fullName>
    </recommendedName>
</protein>
<feature type="signal peptide" evidence="1">
    <location>
        <begin position="1"/>
        <end position="25"/>
    </location>
</feature>
<feature type="domain" description="Haem-binding uptake Tiki superfamily ChaN" evidence="2">
    <location>
        <begin position="48"/>
        <end position="253"/>
    </location>
</feature>
<evidence type="ECO:0000313" key="4">
    <source>
        <dbReference type="Proteomes" id="UP000008630"/>
    </source>
</evidence>
<feature type="chain" id="PRO_5003211595" description="Haem-binding uptake Tiki superfamily ChaN domain-containing protein" evidence="1">
    <location>
        <begin position="26"/>
        <end position="298"/>
    </location>
</feature>
<keyword evidence="1" id="KW-0732">Signal</keyword>
<reference evidence="3 4" key="2">
    <citation type="journal article" date="2011" name="Stand. Genomic Sci.">
        <title>Complete genome sequence of Bacteroides helcogenes type strain (P 36-108).</title>
        <authorList>
            <person name="Pati A."/>
            <person name="Gronow S."/>
            <person name="Zeytun A."/>
            <person name="Lapidus A."/>
            <person name="Nolan M."/>
            <person name="Hammon N."/>
            <person name="Deshpande S."/>
            <person name="Cheng J.F."/>
            <person name="Tapia R."/>
            <person name="Han C."/>
            <person name="Goodwin L."/>
            <person name="Pitluck S."/>
            <person name="Liolios K."/>
            <person name="Pagani I."/>
            <person name="Ivanova N."/>
            <person name="Mavromatis K."/>
            <person name="Chen A."/>
            <person name="Palaniappan K."/>
            <person name="Land M."/>
            <person name="Hauser L."/>
            <person name="Chang Y.J."/>
            <person name="Jeffries C.D."/>
            <person name="Detter J.C."/>
            <person name="Brambilla E."/>
            <person name="Rohde M."/>
            <person name="Goker M."/>
            <person name="Woyke T."/>
            <person name="Bristow J."/>
            <person name="Eisen J.A."/>
            <person name="Markowitz V."/>
            <person name="Hugenholtz P."/>
            <person name="Kyrpides N.C."/>
            <person name="Klenk H.P."/>
            <person name="Lucas S."/>
        </authorList>
    </citation>
    <scope>NUCLEOTIDE SEQUENCE [LARGE SCALE GENOMIC DNA]</scope>
    <source>
        <strain evidence="4">ATCC 35417 / DSM 20613 / JCM 6297 / CCUG 15421 / P 36-108</strain>
    </source>
</reference>
<gene>
    <name evidence="3" type="ordered locus">Bache_1583</name>
</gene>
<dbReference type="Pfam" id="PF04187">
    <property type="entry name" value="Cofac_haem_bdg"/>
    <property type="match status" value="1"/>
</dbReference>
<evidence type="ECO:0000313" key="3">
    <source>
        <dbReference type="EMBL" id="ADV43588.1"/>
    </source>
</evidence>
<dbReference type="KEGG" id="bhl:Bache_1583"/>
<name>E6SWB3_BACT6</name>
<accession>E6SWB3</accession>
<dbReference type="STRING" id="693979.Bache_1583"/>